<dbReference type="AlphaFoldDB" id="A0A1V4JDB7"/>
<comment type="caution">
    <text evidence="2">The sequence shown here is derived from an EMBL/GenBank/DDBJ whole genome shotgun (WGS) entry which is preliminary data.</text>
</comment>
<sequence length="75" mass="8836">MAQRCSRSLLVLRDVLPNASIFAYLHFFIRWQCRSQEPGKPQDSLEAMKDGTNSELEPEDFFRTDEWEVFLALVR</sequence>
<protein>
    <submittedName>
        <fullName evidence="2">Uncharacterized protein</fullName>
    </submittedName>
</protein>
<gene>
    <name evidence="2" type="ORF">AV530_012729</name>
</gene>
<evidence type="ECO:0000313" key="2">
    <source>
        <dbReference type="EMBL" id="OPJ69757.1"/>
    </source>
</evidence>
<feature type="region of interest" description="Disordered" evidence="1">
    <location>
        <begin position="37"/>
        <end position="56"/>
    </location>
</feature>
<keyword evidence="3" id="KW-1185">Reference proteome</keyword>
<evidence type="ECO:0000256" key="1">
    <source>
        <dbReference type="SAM" id="MobiDB-lite"/>
    </source>
</evidence>
<dbReference type="Proteomes" id="UP000190648">
    <property type="component" value="Unassembled WGS sequence"/>
</dbReference>
<dbReference type="EMBL" id="LSYS01008075">
    <property type="protein sequence ID" value="OPJ69757.1"/>
    <property type="molecule type" value="Genomic_DNA"/>
</dbReference>
<proteinExistence type="predicted"/>
<organism evidence="2 3">
    <name type="scientific">Patagioenas fasciata monilis</name>
    <dbReference type="NCBI Taxonomy" id="372326"/>
    <lineage>
        <taxon>Eukaryota</taxon>
        <taxon>Metazoa</taxon>
        <taxon>Chordata</taxon>
        <taxon>Craniata</taxon>
        <taxon>Vertebrata</taxon>
        <taxon>Euteleostomi</taxon>
        <taxon>Archelosauria</taxon>
        <taxon>Archosauria</taxon>
        <taxon>Dinosauria</taxon>
        <taxon>Saurischia</taxon>
        <taxon>Theropoda</taxon>
        <taxon>Coelurosauria</taxon>
        <taxon>Aves</taxon>
        <taxon>Neognathae</taxon>
        <taxon>Neoaves</taxon>
        <taxon>Columbimorphae</taxon>
        <taxon>Columbiformes</taxon>
        <taxon>Columbidae</taxon>
        <taxon>Patagioenas</taxon>
    </lineage>
</organism>
<reference evidence="2 3" key="1">
    <citation type="submission" date="2016-02" db="EMBL/GenBank/DDBJ databases">
        <title>Band-tailed pigeon sequencing and assembly.</title>
        <authorList>
            <person name="Soares A.E."/>
            <person name="Novak B.J."/>
            <person name="Rice E.S."/>
            <person name="O'Connell B."/>
            <person name="Chang D."/>
            <person name="Weber S."/>
            <person name="Shapiro B."/>
        </authorList>
    </citation>
    <scope>NUCLEOTIDE SEQUENCE [LARGE SCALE GENOMIC DNA]</scope>
    <source>
        <strain evidence="2">BTP2013</strain>
        <tissue evidence="2">Blood</tissue>
    </source>
</reference>
<name>A0A1V4JDB7_PATFA</name>
<accession>A0A1V4JDB7</accession>
<evidence type="ECO:0000313" key="3">
    <source>
        <dbReference type="Proteomes" id="UP000190648"/>
    </source>
</evidence>